<dbReference type="SMART" id="SM00387">
    <property type="entry name" value="HATPase_c"/>
    <property type="match status" value="1"/>
</dbReference>
<dbReference type="Pfam" id="PF00512">
    <property type="entry name" value="HisKA"/>
    <property type="match status" value="1"/>
</dbReference>
<name>A0A518CXD7_9BACT</name>
<dbReference type="InterPro" id="IPR001789">
    <property type="entry name" value="Sig_transdc_resp-reg_receiver"/>
</dbReference>
<dbReference type="Pfam" id="PF08447">
    <property type="entry name" value="PAS_3"/>
    <property type="match status" value="1"/>
</dbReference>
<dbReference type="CDD" id="cd00082">
    <property type="entry name" value="HisKA"/>
    <property type="match status" value="1"/>
</dbReference>
<evidence type="ECO:0000313" key="11">
    <source>
        <dbReference type="EMBL" id="QDU83867.1"/>
    </source>
</evidence>
<dbReference type="InterPro" id="IPR036097">
    <property type="entry name" value="HisK_dim/P_sf"/>
</dbReference>
<dbReference type="RefSeq" id="WP_145184349.1">
    <property type="nucleotide sequence ID" value="NZ_CP036290.1"/>
</dbReference>
<dbReference type="FunFam" id="1.10.287.130:FF:000001">
    <property type="entry name" value="Two-component sensor histidine kinase"/>
    <property type="match status" value="1"/>
</dbReference>
<dbReference type="Pfam" id="PF02518">
    <property type="entry name" value="HATPase_c"/>
    <property type="match status" value="1"/>
</dbReference>
<comment type="catalytic activity">
    <reaction evidence="1">
        <text>ATP + protein L-histidine = ADP + protein N-phospho-L-histidine.</text>
        <dbReference type="EC" id="2.7.13.3"/>
    </reaction>
</comment>
<organism evidence="11 12">
    <name type="scientific">Rohdeia mirabilis</name>
    <dbReference type="NCBI Taxonomy" id="2528008"/>
    <lineage>
        <taxon>Bacteria</taxon>
        <taxon>Pseudomonadati</taxon>
        <taxon>Planctomycetota</taxon>
        <taxon>Planctomycetia</taxon>
        <taxon>Planctomycetia incertae sedis</taxon>
        <taxon>Rohdeia</taxon>
    </lineage>
</organism>
<evidence type="ECO:0000259" key="10">
    <source>
        <dbReference type="PROSITE" id="PS50113"/>
    </source>
</evidence>
<dbReference type="SUPFAM" id="SSF55874">
    <property type="entry name" value="ATPase domain of HSP90 chaperone/DNA topoisomerase II/histidine kinase"/>
    <property type="match status" value="1"/>
</dbReference>
<dbReference type="InterPro" id="IPR003661">
    <property type="entry name" value="HisK_dim/P_dom"/>
</dbReference>
<keyword evidence="5 11" id="KW-0418">Kinase</keyword>
<dbReference type="CDD" id="cd00130">
    <property type="entry name" value="PAS"/>
    <property type="match status" value="1"/>
</dbReference>
<proteinExistence type="predicted"/>
<dbReference type="Gene3D" id="1.10.287.130">
    <property type="match status" value="1"/>
</dbReference>
<evidence type="ECO:0000256" key="5">
    <source>
        <dbReference type="ARBA" id="ARBA00022777"/>
    </source>
</evidence>
<dbReference type="InterPro" id="IPR011006">
    <property type="entry name" value="CheY-like_superfamily"/>
</dbReference>
<evidence type="ECO:0000259" key="8">
    <source>
        <dbReference type="PROSITE" id="PS50109"/>
    </source>
</evidence>
<dbReference type="GO" id="GO:0005886">
    <property type="term" value="C:plasma membrane"/>
    <property type="evidence" value="ECO:0007669"/>
    <property type="project" value="TreeGrafter"/>
</dbReference>
<dbReference type="SUPFAM" id="SSF47384">
    <property type="entry name" value="Homodimeric domain of signal transducing histidine kinase"/>
    <property type="match status" value="1"/>
</dbReference>
<evidence type="ECO:0000256" key="6">
    <source>
        <dbReference type="ARBA" id="ARBA00023012"/>
    </source>
</evidence>
<dbReference type="SUPFAM" id="SSF55781">
    <property type="entry name" value="GAF domain-like"/>
    <property type="match status" value="1"/>
</dbReference>
<dbReference type="FunFam" id="3.30.565.10:FF:000010">
    <property type="entry name" value="Sensor histidine kinase RcsC"/>
    <property type="match status" value="1"/>
</dbReference>
<dbReference type="InterPro" id="IPR004358">
    <property type="entry name" value="Sig_transdc_His_kin-like_C"/>
</dbReference>
<dbReference type="PANTHER" id="PTHR43047:SF72">
    <property type="entry name" value="OSMOSENSING HISTIDINE PROTEIN KINASE SLN1"/>
    <property type="match status" value="1"/>
</dbReference>
<dbReference type="InterPro" id="IPR003594">
    <property type="entry name" value="HATPase_dom"/>
</dbReference>
<keyword evidence="3 7" id="KW-0597">Phosphoprotein</keyword>
<feature type="modified residue" description="4-aspartylphosphate" evidence="7">
    <location>
        <position position="840"/>
    </location>
</feature>
<dbReference type="InterPro" id="IPR005467">
    <property type="entry name" value="His_kinase_dom"/>
</dbReference>
<dbReference type="NCBIfam" id="TIGR00229">
    <property type="entry name" value="sensory_box"/>
    <property type="match status" value="2"/>
</dbReference>
<keyword evidence="12" id="KW-1185">Reference proteome</keyword>
<dbReference type="CDD" id="cd16922">
    <property type="entry name" value="HATPase_EvgS-ArcB-TorS-like"/>
    <property type="match status" value="1"/>
</dbReference>
<dbReference type="Pfam" id="PF08448">
    <property type="entry name" value="PAS_4"/>
    <property type="match status" value="1"/>
</dbReference>
<evidence type="ECO:0000259" key="9">
    <source>
        <dbReference type="PROSITE" id="PS50110"/>
    </source>
</evidence>
<dbReference type="Proteomes" id="UP000319342">
    <property type="component" value="Chromosome"/>
</dbReference>
<evidence type="ECO:0000256" key="1">
    <source>
        <dbReference type="ARBA" id="ARBA00000085"/>
    </source>
</evidence>
<dbReference type="AlphaFoldDB" id="A0A518CXD7"/>
<dbReference type="PANTHER" id="PTHR43047">
    <property type="entry name" value="TWO-COMPONENT HISTIDINE PROTEIN KINASE"/>
    <property type="match status" value="1"/>
</dbReference>
<dbReference type="Gene3D" id="3.30.565.10">
    <property type="entry name" value="Histidine kinase-like ATPase, C-terminal domain"/>
    <property type="match status" value="1"/>
</dbReference>
<dbReference type="OrthoDB" id="224742at2"/>
<dbReference type="InterPro" id="IPR013655">
    <property type="entry name" value="PAS_fold_3"/>
</dbReference>
<sequence>MDTGSPTPDAAAGSTEALQQLVHCLAAALGFEFTLIGVLDGDSAMVRSLACSLTGRPADLHYPLAGSPCEQTMGRGEFVVEDRAAAQFPRDTDLTDLGVRGYVGARFVDPVTGRVALVAGMSKQPVEDGERALIIARTFATSAAAMRQVEVSNAEDALVREALSSTGQGFMVVEADGRVVRASQEANALLPGCDGDGLRERLGRDGADVFAALSLGRAWSGRLRTAARDADGRSPILEVEIVPRHGPEPVCFVLLRDVTEAVEEADRLQVALDATGAGLWDWRILEDRIRTAGRYFQMLGYEARGDELGYQHFVDILHPDDQQRTFDAVQQVQAGEVEEYDIEFRLRCADGRFKWIRSFGRIVERAEDGRATRMVGYHVDVDPTRRRAERLEQAEQRLRLFVENTSAAIAMLDRDLCFMTASRGYRSRYGIHDLEGRRFEEVFDDLTDDWKGLMGRVLTGESLSKARARRHGIDGSTWNVRWAMQPWFQEDGTVGGMVIQVETIDAQIEHEQRLFEARDAAIAANRARGEFLANVSHEIRTPMTAILGFADLVESPATSEAQRAEFLATMRRNGDHLLDIINTVLDLSKIDAGKFDVHLEDVDIAGFAEEVVRTFRSRAEEKGLEFRVQAEGWPDLRLRTDVVRLRQILTNVIHNAIKFTSDGWVELRIEDVTEAGVRKLVIEVEDSGIGMSPEQAKTIFEPFVQADGSSSRRFDGTGLGLSISRRLAEVLNGGLTATSRPGVGTTFHLVLPVLEALDGPQDRAPSLAPARDVDSIRAALPAAPLDGLRVLLADDGADNRRLLGLVLERAGADVVLAENGRGAVAEVEAADPPFDVVLMDMQMPELDGYEATRVLRSRACDLPIIALTAHAMQGAREECIEAGCDEYLAKPVDAGRLVHAIRTLLGSGAGRSRRVS</sequence>
<dbReference type="EC" id="2.7.13.3" evidence="2"/>
<dbReference type="SUPFAM" id="SSF55785">
    <property type="entry name" value="PYP-like sensor domain (PAS domain)"/>
    <property type="match status" value="2"/>
</dbReference>
<dbReference type="SMART" id="SM00086">
    <property type="entry name" value="PAC"/>
    <property type="match status" value="2"/>
</dbReference>
<dbReference type="PROSITE" id="PS50113">
    <property type="entry name" value="PAC"/>
    <property type="match status" value="1"/>
</dbReference>
<accession>A0A518CXD7</accession>
<dbReference type="Pfam" id="PF00072">
    <property type="entry name" value="Response_reg"/>
    <property type="match status" value="1"/>
</dbReference>
<dbReference type="InterPro" id="IPR000700">
    <property type="entry name" value="PAS-assoc_C"/>
</dbReference>
<dbReference type="GO" id="GO:0009927">
    <property type="term" value="F:histidine phosphotransfer kinase activity"/>
    <property type="evidence" value="ECO:0007669"/>
    <property type="project" value="TreeGrafter"/>
</dbReference>
<dbReference type="SUPFAM" id="SSF52172">
    <property type="entry name" value="CheY-like"/>
    <property type="match status" value="1"/>
</dbReference>
<dbReference type="InterPro" id="IPR035965">
    <property type="entry name" value="PAS-like_dom_sf"/>
</dbReference>
<keyword evidence="4 11" id="KW-0808">Transferase</keyword>
<evidence type="ECO:0000313" key="12">
    <source>
        <dbReference type="Proteomes" id="UP000319342"/>
    </source>
</evidence>
<dbReference type="PRINTS" id="PR00344">
    <property type="entry name" value="BCTRLSENSOR"/>
</dbReference>
<dbReference type="PROSITE" id="PS50110">
    <property type="entry name" value="RESPONSE_REGULATORY"/>
    <property type="match status" value="1"/>
</dbReference>
<reference evidence="11 12" key="1">
    <citation type="submission" date="2019-02" db="EMBL/GenBank/DDBJ databases">
        <title>Deep-cultivation of Planctomycetes and their phenomic and genomic characterization uncovers novel biology.</title>
        <authorList>
            <person name="Wiegand S."/>
            <person name="Jogler M."/>
            <person name="Boedeker C."/>
            <person name="Pinto D."/>
            <person name="Vollmers J."/>
            <person name="Rivas-Marin E."/>
            <person name="Kohn T."/>
            <person name="Peeters S.H."/>
            <person name="Heuer A."/>
            <person name="Rast P."/>
            <person name="Oberbeckmann S."/>
            <person name="Bunk B."/>
            <person name="Jeske O."/>
            <person name="Meyerdierks A."/>
            <person name="Storesund J.E."/>
            <person name="Kallscheuer N."/>
            <person name="Luecker S."/>
            <person name="Lage O.M."/>
            <person name="Pohl T."/>
            <person name="Merkel B.J."/>
            <person name="Hornburger P."/>
            <person name="Mueller R.-W."/>
            <person name="Bruemmer F."/>
            <person name="Labrenz M."/>
            <person name="Spormann A.M."/>
            <person name="Op den Camp H."/>
            <person name="Overmann J."/>
            <person name="Amann R."/>
            <person name="Jetten M.S.M."/>
            <person name="Mascher T."/>
            <person name="Medema M.H."/>
            <person name="Devos D.P."/>
            <person name="Kaster A.-K."/>
            <person name="Ovreas L."/>
            <person name="Rohde M."/>
            <person name="Galperin M.Y."/>
            <person name="Jogler C."/>
        </authorList>
    </citation>
    <scope>NUCLEOTIDE SEQUENCE [LARGE SCALE GENOMIC DNA]</scope>
    <source>
        <strain evidence="11 12">Pla163</strain>
    </source>
</reference>
<evidence type="ECO:0000256" key="2">
    <source>
        <dbReference type="ARBA" id="ARBA00012438"/>
    </source>
</evidence>
<dbReference type="GO" id="GO:0000155">
    <property type="term" value="F:phosphorelay sensor kinase activity"/>
    <property type="evidence" value="ECO:0007669"/>
    <property type="project" value="InterPro"/>
</dbReference>
<dbReference type="Gene3D" id="3.30.450.20">
    <property type="entry name" value="PAS domain"/>
    <property type="match status" value="3"/>
</dbReference>
<protein>
    <recommendedName>
        <fullName evidence="2">histidine kinase</fullName>
        <ecNumber evidence="2">2.7.13.3</ecNumber>
    </recommendedName>
</protein>
<dbReference type="Gene3D" id="3.40.50.2300">
    <property type="match status" value="1"/>
</dbReference>
<feature type="domain" description="Response regulatory" evidence="9">
    <location>
        <begin position="789"/>
        <end position="905"/>
    </location>
</feature>
<dbReference type="SMART" id="SM00388">
    <property type="entry name" value="HisKA"/>
    <property type="match status" value="1"/>
</dbReference>
<dbReference type="SMART" id="SM00448">
    <property type="entry name" value="REC"/>
    <property type="match status" value="1"/>
</dbReference>
<feature type="domain" description="PAC" evidence="10">
    <location>
        <begin position="340"/>
        <end position="393"/>
    </location>
</feature>
<dbReference type="InterPro" id="IPR000014">
    <property type="entry name" value="PAS"/>
</dbReference>
<evidence type="ECO:0000256" key="4">
    <source>
        <dbReference type="ARBA" id="ARBA00022679"/>
    </source>
</evidence>
<dbReference type="PROSITE" id="PS50109">
    <property type="entry name" value="HIS_KIN"/>
    <property type="match status" value="1"/>
</dbReference>
<dbReference type="EMBL" id="CP036290">
    <property type="protein sequence ID" value="QDU83867.1"/>
    <property type="molecule type" value="Genomic_DNA"/>
</dbReference>
<dbReference type="InterPro" id="IPR036890">
    <property type="entry name" value="HATPase_C_sf"/>
</dbReference>
<evidence type="ECO:0000256" key="7">
    <source>
        <dbReference type="PROSITE-ProRule" id="PRU00169"/>
    </source>
</evidence>
<dbReference type="InterPro" id="IPR001610">
    <property type="entry name" value="PAC"/>
</dbReference>
<keyword evidence="6" id="KW-0902">Two-component regulatory system</keyword>
<feature type="domain" description="Histidine kinase" evidence="8">
    <location>
        <begin position="534"/>
        <end position="755"/>
    </location>
</feature>
<dbReference type="CDD" id="cd17546">
    <property type="entry name" value="REC_hyHK_CKI1_RcsC-like"/>
    <property type="match status" value="1"/>
</dbReference>
<gene>
    <name evidence="11" type="primary">luxQ_2</name>
    <name evidence="11" type="ORF">Pla163_09680</name>
</gene>
<evidence type="ECO:0000256" key="3">
    <source>
        <dbReference type="ARBA" id="ARBA00022553"/>
    </source>
</evidence>
<dbReference type="InterPro" id="IPR013656">
    <property type="entry name" value="PAS_4"/>
</dbReference>